<keyword evidence="4" id="KW-1185">Reference proteome</keyword>
<evidence type="ECO:0000259" key="1">
    <source>
        <dbReference type="Pfam" id="PF01609"/>
    </source>
</evidence>
<dbReference type="InterPro" id="IPR002559">
    <property type="entry name" value="Transposase_11"/>
</dbReference>
<proteinExistence type="predicted"/>
<feature type="domain" description="Insertion element IS402-like" evidence="2">
    <location>
        <begin position="10"/>
        <end position="82"/>
    </location>
</feature>
<feature type="domain" description="Transposase IS4-like" evidence="1">
    <location>
        <begin position="103"/>
        <end position="266"/>
    </location>
</feature>
<dbReference type="GO" id="GO:0003677">
    <property type="term" value="F:DNA binding"/>
    <property type="evidence" value="ECO:0007669"/>
    <property type="project" value="InterPro"/>
</dbReference>
<dbReference type="GO" id="GO:0004803">
    <property type="term" value="F:transposase activity"/>
    <property type="evidence" value="ECO:0007669"/>
    <property type="project" value="InterPro"/>
</dbReference>
<protein>
    <submittedName>
        <fullName evidence="3">Transposase DDE domain-containing protein</fullName>
    </submittedName>
</protein>
<dbReference type="OrthoDB" id="61310at2"/>
<gene>
    <name evidence="3" type="ORF">SAMN00790413_05087</name>
</gene>
<name>A0A1W1UT82_9DEIO</name>
<dbReference type="GO" id="GO:0006313">
    <property type="term" value="P:DNA transposition"/>
    <property type="evidence" value="ECO:0007669"/>
    <property type="project" value="InterPro"/>
</dbReference>
<evidence type="ECO:0000313" key="3">
    <source>
        <dbReference type="EMBL" id="SMB84335.1"/>
    </source>
</evidence>
<dbReference type="PANTHER" id="PTHR30007:SF0">
    <property type="entry name" value="TRANSPOSASE"/>
    <property type="match status" value="1"/>
</dbReference>
<dbReference type="NCBIfam" id="NF033580">
    <property type="entry name" value="transpos_IS5_3"/>
    <property type="match status" value="1"/>
</dbReference>
<reference evidence="3 4" key="1">
    <citation type="submission" date="2017-04" db="EMBL/GenBank/DDBJ databases">
        <authorList>
            <person name="Afonso C.L."/>
            <person name="Miller P.J."/>
            <person name="Scott M.A."/>
            <person name="Spackman E."/>
            <person name="Goraichik I."/>
            <person name="Dimitrov K.M."/>
            <person name="Suarez D.L."/>
            <person name="Swayne D.E."/>
        </authorList>
    </citation>
    <scope>NUCLEOTIDE SEQUENCE [LARGE SCALE GENOMIC DNA]</scope>
    <source>
        <strain evidence="3 4">KR-140</strain>
    </source>
</reference>
<dbReference type="EMBL" id="FWWU01000007">
    <property type="protein sequence ID" value="SMB84335.1"/>
    <property type="molecule type" value="Genomic_DNA"/>
</dbReference>
<dbReference type="PANTHER" id="PTHR30007">
    <property type="entry name" value="PHP DOMAIN PROTEIN"/>
    <property type="match status" value="1"/>
</dbReference>
<dbReference type="STRING" id="695939.SAMN00790413_05087"/>
<dbReference type="RefSeq" id="WP_084046777.1">
    <property type="nucleotide sequence ID" value="NZ_FWWU01000007.1"/>
</dbReference>
<evidence type="ECO:0000259" key="2">
    <source>
        <dbReference type="Pfam" id="PF13340"/>
    </source>
</evidence>
<dbReference type="InterPro" id="IPR025161">
    <property type="entry name" value="IS402-like_dom"/>
</dbReference>
<evidence type="ECO:0000313" key="4">
    <source>
        <dbReference type="Proteomes" id="UP000192582"/>
    </source>
</evidence>
<dbReference type="Pfam" id="PF01609">
    <property type="entry name" value="DDE_Tnp_1"/>
    <property type="match status" value="1"/>
</dbReference>
<dbReference type="Pfam" id="PF13340">
    <property type="entry name" value="DUF4096"/>
    <property type="match status" value="1"/>
</dbReference>
<dbReference type="Proteomes" id="UP000192582">
    <property type="component" value="Unassembled WGS sequence"/>
</dbReference>
<organism evidence="3 4">
    <name type="scientific">Deinococcus hopiensis KR-140</name>
    <dbReference type="NCBI Taxonomy" id="695939"/>
    <lineage>
        <taxon>Bacteria</taxon>
        <taxon>Thermotogati</taxon>
        <taxon>Deinococcota</taxon>
        <taxon>Deinococci</taxon>
        <taxon>Deinococcales</taxon>
        <taxon>Deinococcaceae</taxon>
        <taxon>Deinococcus</taxon>
    </lineage>
</organism>
<accession>A0A1W1UT82</accession>
<dbReference type="AlphaFoldDB" id="A0A1W1UT82"/>
<sequence length="277" mass="32578">MPFGTYDSDVTDAEWELLEEVWPSRPKRGAPPTWHPRLILDAILYVLRGGIAWRALPHDFPPWETVHYHFRTMRLTGVWERINDQLRRIYREHIRRTAEVHAAIIDSRSSKTTENGGVRGFDGNKKIKGRKRHILVDTLGLLLKVVVHPADLQDRQGGRLLVEAVKGQFPGLKKIWADQGYTGEFKRWASQELQVEFEVVYPWWRQLKHYAPDILEAQGIDPKAFHVLPRRWVVERSFAWMGRNRRLSKDFEVLPETTETWCYLAMSRLALRRLAQR</sequence>